<dbReference type="STRING" id="1121131.SAMN02745229_00759"/>
<reference evidence="5" key="1">
    <citation type="submission" date="2016-11" db="EMBL/GenBank/DDBJ databases">
        <authorList>
            <person name="Varghese N."/>
            <person name="Submissions S."/>
        </authorList>
    </citation>
    <scope>NUCLEOTIDE SEQUENCE [LARGE SCALE GENOMIC DNA]</scope>
    <source>
        <strain evidence="5">DSM 3071</strain>
    </source>
</reference>
<keyword evidence="2" id="KW-0012">Acyltransferase</keyword>
<feature type="domain" description="N-acetyltransferase" evidence="3">
    <location>
        <begin position="8"/>
        <end position="176"/>
    </location>
</feature>
<dbReference type="AlphaFoldDB" id="A0A1M5UVM3"/>
<evidence type="ECO:0000313" key="4">
    <source>
        <dbReference type="EMBL" id="SHH66976.1"/>
    </source>
</evidence>
<dbReference type="OrthoDB" id="9798006at2"/>
<dbReference type="Gene3D" id="3.40.630.30">
    <property type="match status" value="1"/>
</dbReference>
<dbReference type="GeneID" id="89511542"/>
<dbReference type="InterPro" id="IPR000182">
    <property type="entry name" value="GNAT_dom"/>
</dbReference>
<gene>
    <name evidence="4" type="ORF">SAMN02745229_00759</name>
</gene>
<keyword evidence="1 4" id="KW-0808">Transferase</keyword>
<name>A0A1M5UVM3_BUTFI</name>
<keyword evidence="5" id="KW-1185">Reference proteome</keyword>
<evidence type="ECO:0000259" key="3">
    <source>
        <dbReference type="PROSITE" id="PS51186"/>
    </source>
</evidence>
<dbReference type="CDD" id="cd04301">
    <property type="entry name" value="NAT_SF"/>
    <property type="match status" value="1"/>
</dbReference>
<proteinExistence type="predicted"/>
<evidence type="ECO:0000256" key="1">
    <source>
        <dbReference type="ARBA" id="ARBA00022679"/>
    </source>
</evidence>
<dbReference type="RefSeq" id="WP_073385647.1">
    <property type="nucleotide sequence ID" value="NZ_FQXK01000006.1"/>
</dbReference>
<dbReference type="EMBL" id="FQXK01000006">
    <property type="protein sequence ID" value="SHH66976.1"/>
    <property type="molecule type" value="Genomic_DNA"/>
</dbReference>
<dbReference type="PANTHER" id="PTHR43072">
    <property type="entry name" value="N-ACETYLTRANSFERASE"/>
    <property type="match status" value="1"/>
</dbReference>
<accession>A0A1M5UVM3</accession>
<organism evidence="4 5">
    <name type="scientific">Butyrivibrio fibrisolvens DSM 3071</name>
    <dbReference type="NCBI Taxonomy" id="1121131"/>
    <lineage>
        <taxon>Bacteria</taxon>
        <taxon>Bacillati</taxon>
        <taxon>Bacillota</taxon>
        <taxon>Clostridia</taxon>
        <taxon>Lachnospirales</taxon>
        <taxon>Lachnospiraceae</taxon>
        <taxon>Butyrivibrio</taxon>
    </lineage>
</organism>
<sequence length="193" mass="22684">MIFQDNTVTIRPVQFSDAPSLVEIYRYYVEKTAITYEYEVPSVTEFENRIKAITGKYPYLVVEKDNEIIGYAYTSAFHVRKAYEWSAEMSIYLSDKAKGLGLGRKLYEILEDISKKQGITNLYACIGAPEVEDEYLTNNSIHFHEHMGYKLIGRFTKCGYKFHRWYDMVWMEKIIKDHEQDAKDIVPFPALER</sequence>
<dbReference type="Proteomes" id="UP000184278">
    <property type="component" value="Unassembled WGS sequence"/>
</dbReference>
<evidence type="ECO:0000313" key="5">
    <source>
        <dbReference type="Proteomes" id="UP000184278"/>
    </source>
</evidence>
<dbReference type="GO" id="GO:0016747">
    <property type="term" value="F:acyltransferase activity, transferring groups other than amino-acyl groups"/>
    <property type="evidence" value="ECO:0007669"/>
    <property type="project" value="InterPro"/>
</dbReference>
<dbReference type="InterPro" id="IPR016181">
    <property type="entry name" value="Acyl_CoA_acyltransferase"/>
</dbReference>
<dbReference type="PROSITE" id="PS51186">
    <property type="entry name" value="GNAT"/>
    <property type="match status" value="1"/>
</dbReference>
<dbReference type="SUPFAM" id="SSF55729">
    <property type="entry name" value="Acyl-CoA N-acyltransferases (Nat)"/>
    <property type="match status" value="1"/>
</dbReference>
<dbReference type="PANTHER" id="PTHR43072:SF23">
    <property type="entry name" value="UPF0039 PROTEIN C11D3.02C"/>
    <property type="match status" value="1"/>
</dbReference>
<evidence type="ECO:0000256" key="2">
    <source>
        <dbReference type="ARBA" id="ARBA00023315"/>
    </source>
</evidence>
<protein>
    <submittedName>
        <fullName evidence="4">Phosphinothricin acetyltransferase</fullName>
    </submittedName>
</protein>
<dbReference type="Pfam" id="PF13420">
    <property type="entry name" value="Acetyltransf_4"/>
    <property type="match status" value="1"/>
</dbReference>